<comment type="caution">
    <text evidence="2">The sequence shown here is derived from an EMBL/GenBank/DDBJ whole genome shotgun (WGS) entry which is preliminary data.</text>
</comment>
<organism evidence="2 3">
    <name type="scientific">Cyclotella atomus</name>
    <dbReference type="NCBI Taxonomy" id="382360"/>
    <lineage>
        <taxon>Eukaryota</taxon>
        <taxon>Sar</taxon>
        <taxon>Stramenopiles</taxon>
        <taxon>Ochrophyta</taxon>
        <taxon>Bacillariophyta</taxon>
        <taxon>Coscinodiscophyceae</taxon>
        <taxon>Thalassiosirophycidae</taxon>
        <taxon>Stephanodiscales</taxon>
        <taxon>Stephanodiscaceae</taxon>
        <taxon>Cyclotella</taxon>
    </lineage>
</organism>
<sequence>MEHKIRERVFDLARCFAERGGTAANIRKCNKLDLEHKELIMCAAKQAGHRQFGYARSKALTDAGQQVILFKALLSCKQRNDSPSPGCCKSATRMQVDLGFYDEASYTDIRRIVAEKRAALWEIQKNHEEERVSWIESIAQDRTQAAGDKGWEAKMNRMKQTTEDRLLDRRLTSAIKGNHSRLTAIQVPTHDWFYSARSNELFRVTEGVFECYPRKKDGSFFPHHTLKVLEPDAVMVKVEPVDPDQPSEGYAISEELPQENFWRDVTDPQEIEDLLRRRNKRHLQQVDREGGPGTQAPFPSLFEDYGANPLVDELLDTGRFDTPHEIGPVLADWFKCIKRENHPDSKPVVGCMTKKQYQDCFKIANEKVSSGGSVHYTLWKAMAAQDDMAEFLCILISLPFDQWLHEIDVMLEKKKGNFKIHMLRIIGLLEADFNTALKFFFSREMMENTERDGITDEQWGGRRNRSSVDAAMLKLLTFECARIKKATIADTMYDLVACFDRMKAQMSNIIAQQSLVDKNIIRARAIVIENLRRSVKTGLGVSKETYGQEPGEPAVDGEVQGKGDVPPLWGNDE</sequence>
<proteinExistence type="predicted"/>
<name>A0ABD3NMQ7_9STRA</name>
<dbReference type="Proteomes" id="UP001530400">
    <property type="component" value="Unassembled WGS sequence"/>
</dbReference>
<reference evidence="2 3" key="1">
    <citation type="submission" date="2024-10" db="EMBL/GenBank/DDBJ databases">
        <title>Updated reference genomes for cyclostephanoid diatoms.</title>
        <authorList>
            <person name="Roberts W.R."/>
            <person name="Alverson A.J."/>
        </authorList>
    </citation>
    <scope>NUCLEOTIDE SEQUENCE [LARGE SCALE GENOMIC DNA]</scope>
    <source>
        <strain evidence="2 3">AJA010-31</strain>
    </source>
</reference>
<protein>
    <submittedName>
        <fullName evidence="2">Uncharacterized protein</fullName>
    </submittedName>
</protein>
<evidence type="ECO:0000256" key="1">
    <source>
        <dbReference type="SAM" id="MobiDB-lite"/>
    </source>
</evidence>
<evidence type="ECO:0000313" key="2">
    <source>
        <dbReference type="EMBL" id="KAL3776046.1"/>
    </source>
</evidence>
<gene>
    <name evidence="2" type="ORF">ACHAWO_003475</name>
</gene>
<dbReference type="AlphaFoldDB" id="A0ABD3NMQ7"/>
<dbReference type="EMBL" id="JALLPJ020001120">
    <property type="protein sequence ID" value="KAL3776046.1"/>
    <property type="molecule type" value="Genomic_DNA"/>
</dbReference>
<evidence type="ECO:0000313" key="3">
    <source>
        <dbReference type="Proteomes" id="UP001530400"/>
    </source>
</evidence>
<keyword evidence="3" id="KW-1185">Reference proteome</keyword>
<accession>A0ABD3NMQ7</accession>
<feature type="region of interest" description="Disordered" evidence="1">
    <location>
        <begin position="542"/>
        <end position="573"/>
    </location>
</feature>